<protein>
    <recommendedName>
        <fullName evidence="3">DUF222 domain-containing protein</fullName>
    </recommendedName>
</protein>
<dbReference type="KEGG" id="cter:A606_04000"/>
<dbReference type="HOGENOM" id="CLU_036472_0_0_11"/>
<evidence type="ECO:0000313" key="1">
    <source>
        <dbReference type="EMBL" id="AGP30449.1"/>
    </source>
</evidence>
<evidence type="ECO:0008006" key="3">
    <source>
        <dbReference type="Google" id="ProtNLM"/>
    </source>
</evidence>
<name>S4XD67_9CORY</name>
<evidence type="ECO:0000313" key="2">
    <source>
        <dbReference type="Proteomes" id="UP000014809"/>
    </source>
</evidence>
<dbReference type="InterPro" id="IPR003615">
    <property type="entry name" value="HNH_nuc"/>
</dbReference>
<dbReference type="OrthoDB" id="4413566at2"/>
<dbReference type="STRING" id="1200352.A606_04000"/>
<gene>
    <name evidence="1" type="ORF">A606_04000</name>
</gene>
<dbReference type="EMBL" id="CP003696">
    <property type="protein sequence ID" value="AGP30449.1"/>
    <property type="molecule type" value="Genomic_DNA"/>
</dbReference>
<keyword evidence="2" id="KW-1185">Reference proteome</keyword>
<dbReference type="RefSeq" id="WP_020440812.1">
    <property type="nucleotide sequence ID" value="NC_021663.1"/>
</dbReference>
<sequence length="417" mass="45257">MTVTTPPGIDRLIKEVNNVFIPLTNRADMVIVKGLTLIEPAARTSTALAWRSRTQADAFRFSHAASVAERMPHLFDTVLHNSRFAVEHLDVIWSCIHRQLATVPHRLVDEVAAALDRAVEPAVLDWLGTVPGPVNLADLRTLVDSVIIDNAPGLSAETAQAERDSARLTRRGLTYTLQCGDEIMAATIDKALTDRAGKELAGLRRQQVEAGESDGPGAAGEGGLPTLSELKARILLDLLGDNPETVQVRVNLFRATVDGIHGLGAGYCPGIGWVDVATAQRLESVATTIREIPTDPADLPVTDSYRFPVLHELAMEARDGHCRFPGCTVSAARCENDHIVNSPHTDPDSNGTTSVDNGMKLCGPHHREKSEGHWRCETPDGGHTVHWTGPGGEKFTTYAAGPISNFADRYYFGRHRQ</sequence>
<organism evidence="1 2">
    <name type="scientific">Corynebacterium terpenotabidum Y-11</name>
    <dbReference type="NCBI Taxonomy" id="1200352"/>
    <lineage>
        <taxon>Bacteria</taxon>
        <taxon>Bacillati</taxon>
        <taxon>Actinomycetota</taxon>
        <taxon>Actinomycetes</taxon>
        <taxon>Mycobacteriales</taxon>
        <taxon>Corynebacteriaceae</taxon>
        <taxon>Corynebacterium</taxon>
    </lineage>
</organism>
<dbReference type="Proteomes" id="UP000014809">
    <property type="component" value="Chromosome"/>
</dbReference>
<accession>S4XD67</accession>
<proteinExistence type="predicted"/>
<dbReference type="PATRIC" id="fig|1200352.3.peg.808"/>
<dbReference type="AlphaFoldDB" id="S4XD67"/>
<dbReference type="CDD" id="cd00085">
    <property type="entry name" value="HNHc"/>
    <property type="match status" value="1"/>
</dbReference>
<reference evidence="1 2" key="1">
    <citation type="submission" date="2012-06" db="EMBL/GenBank/DDBJ databases">
        <title>Complete genome sequence of Corynebacterium terpenotabidum Y-11 (=DSM 44721).</title>
        <authorList>
            <person name="Ruckert C."/>
            <person name="Albersmeier A."/>
            <person name="Al-Dilaimi A."/>
            <person name="Szczepanowski R."/>
            <person name="Kalinowski J."/>
        </authorList>
    </citation>
    <scope>NUCLEOTIDE SEQUENCE [LARGE SCALE GENOMIC DNA]</scope>
    <source>
        <strain evidence="1 2">Y-11</strain>
    </source>
</reference>
<dbReference type="eggNOG" id="COG1403">
    <property type="taxonomic scope" value="Bacteria"/>
</dbReference>